<keyword evidence="9" id="KW-1185">Reference proteome</keyword>
<dbReference type="AlphaFoldDB" id="A0A1C0AN54"/>
<dbReference type="InterPro" id="IPR018584">
    <property type="entry name" value="GT87"/>
</dbReference>
<dbReference type="Proteomes" id="UP000093501">
    <property type="component" value="Unassembled WGS sequence"/>
</dbReference>
<evidence type="ECO:0000256" key="6">
    <source>
        <dbReference type="ARBA" id="ARBA00023136"/>
    </source>
</evidence>
<evidence type="ECO:0000256" key="5">
    <source>
        <dbReference type="ARBA" id="ARBA00022989"/>
    </source>
</evidence>
<dbReference type="RefSeq" id="WP_068751277.1">
    <property type="nucleotide sequence ID" value="NZ_LR214441.1"/>
</dbReference>
<keyword evidence="3" id="KW-0808">Transferase</keyword>
<comment type="subcellular location">
    <subcellularLocation>
        <location evidence="1">Cell membrane</location>
        <topology evidence="1">Multi-pass membrane protein</topology>
    </subcellularLocation>
</comment>
<evidence type="ECO:0000256" key="7">
    <source>
        <dbReference type="ARBA" id="ARBA00024033"/>
    </source>
</evidence>
<dbReference type="Pfam" id="PF09594">
    <property type="entry name" value="GT87"/>
    <property type="match status" value="1"/>
</dbReference>
<evidence type="ECO:0000256" key="3">
    <source>
        <dbReference type="ARBA" id="ARBA00022679"/>
    </source>
</evidence>
<name>A0A1C0AN54_9ACTN</name>
<dbReference type="GO" id="GO:0005886">
    <property type="term" value="C:plasma membrane"/>
    <property type="evidence" value="ECO:0007669"/>
    <property type="project" value="UniProtKB-SubCell"/>
</dbReference>
<dbReference type="GO" id="GO:0016758">
    <property type="term" value="F:hexosyltransferase activity"/>
    <property type="evidence" value="ECO:0007669"/>
    <property type="project" value="InterPro"/>
</dbReference>
<gene>
    <name evidence="8" type="ORF">BCR15_02570</name>
</gene>
<comment type="similarity">
    <text evidence="7">Belongs to the glycosyltransferase 87 family.</text>
</comment>
<comment type="caution">
    <text evidence="8">The sequence shown here is derived from an EMBL/GenBank/DDBJ whole genome shotgun (WGS) entry which is preliminary data.</text>
</comment>
<evidence type="ECO:0000256" key="2">
    <source>
        <dbReference type="ARBA" id="ARBA00022475"/>
    </source>
</evidence>
<evidence type="ECO:0000256" key="1">
    <source>
        <dbReference type="ARBA" id="ARBA00004651"/>
    </source>
</evidence>
<evidence type="ECO:0000256" key="4">
    <source>
        <dbReference type="ARBA" id="ARBA00022692"/>
    </source>
</evidence>
<protein>
    <submittedName>
        <fullName evidence="8">Uncharacterized protein</fullName>
    </submittedName>
</protein>
<accession>A0A1C0AN54</accession>
<keyword evidence="6" id="KW-0472">Membrane</keyword>
<keyword evidence="5" id="KW-1133">Transmembrane helix</keyword>
<keyword evidence="2" id="KW-1003">Cell membrane</keyword>
<proteinExistence type="inferred from homology"/>
<reference evidence="9" key="1">
    <citation type="submission" date="2016-07" db="EMBL/GenBank/DDBJ databases">
        <authorList>
            <person name="Florea S."/>
            <person name="Webb J.S."/>
            <person name="Jaromczyk J."/>
            <person name="Schardl C.L."/>
        </authorList>
    </citation>
    <scope>NUCLEOTIDE SEQUENCE [LARGE SCALE GENOMIC DNA]</scope>
    <source>
        <strain evidence="9">IPBSL-7</strain>
    </source>
</reference>
<sequence length="432" mass="46634">MRHAAPRVHLPRTAVAGLLIAVFILTRYVSYRFLELESVAFIANDVSYYGYHLFRLDEGETGVMVEYPVPAVWILQAIYRLGGGWQTWTSVYATVFVLLDALVAISFHRRDNAAGALFWILFTGLQGAIVWFRFDLIPAALVAWACLLLIRAPAVSGALVGLGAAIKLWPALLIAPMLTPHPWRSRSARLRLIGFVVVGFGLAAASLVSSGWDRSASPITWQSDRGLQIESVPATPLMVLRTFTANPSWDVFLSPYNALELRGPHADTMLLTSSVLTVLSVAATGYLTLRLARARGLRGQDREVAILLAVLTIVLATLISNKTLSPQYVLWPGGPVAALLVAPLDGGLRRHVHVQAAGMLLVALLTQLTYPWGAYGIMAIPLGSGPETSVLVLRNLLLVALTGHSFVLTLRATGRGAGNTPVRGRASSPQPS</sequence>
<dbReference type="EMBL" id="MBQD01000020">
    <property type="protein sequence ID" value="OCL34595.1"/>
    <property type="molecule type" value="Genomic_DNA"/>
</dbReference>
<keyword evidence="4" id="KW-0812">Transmembrane</keyword>
<organism evidence="8 9">
    <name type="scientific">Tessaracoccus lapidicaptus</name>
    <dbReference type="NCBI Taxonomy" id="1427523"/>
    <lineage>
        <taxon>Bacteria</taxon>
        <taxon>Bacillati</taxon>
        <taxon>Actinomycetota</taxon>
        <taxon>Actinomycetes</taxon>
        <taxon>Propionibacteriales</taxon>
        <taxon>Propionibacteriaceae</taxon>
        <taxon>Tessaracoccus</taxon>
    </lineage>
</organism>
<evidence type="ECO:0000313" key="9">
    <source>
        <dbReference type="Proteomes" id="UP000093501"/>
    </source>
</evidence>
<evidence type="ECO:0000313" key="8">
    <source>
        <dbReference type="EMBL" id="OCL34595.1"/>
    </source>
</evidence>